<sequence>MAEPNAFMAERDRRVAANRKQLAAIGILNAVEGMREAQEAIRAEARRYRSPPRPRPLRGPSRSSGPPRRSGRVAKQPPKRYYDDMALSWPGATPRKRRHVGKSRSSRRGPSDRYAHYGDSYATSQAEDAAEAAATSFAEKCKNLCSVKVMTPSQVSGGFWMNLPYQFYREVGVYTKCTSEFRCGDDECDWEVVWLPHGGGGGLSGQWREFSIRQVGTSLPSIPHAPPLQPFVILF</sequence>
<gene>
    <name evidence="6" type="ORF">OSTQU699_LOCUS3266</name>
</gene>
<keyword evidence="2" id="KW-0238">DNA-binding</keyword>
<dbReference type="EMBL" id="CAJHUC010000728">
    <property type="protein sequence ID" value="CAD7697905.1"/>
    <property type="molecule type" value="Genomic_DNA"/>
</dbReference>
<dbReference type="OrthoDB" id="1909330at2759"/>
<proteinExistence type="predicted"/>
<accession>A0A8S1IUY9</accession>
<dbReference type="SUPFAM" id="SSF101936">
    <property type="entry name" value="DNA-binding pseudobarrel domain"/>
    <property type="match status" value="1"/>
</dbReference>
<dbReference type="GO" id="GO:0003677">
    <property type="term" value="F:DNA binding"/>
    <property type="evidence" value="ECO:0007669"/>
    <property type="project" value="UniProtKB-KW"/>
</dbReference>
<keyword evidence="1" id="KW-0805">Transcription regulation</keyword>
<evidence type="ECO:0000256" key="3">
    <source>
        <dbReference type="ARBA" id="ARBA00023163"/>
    </source>
</evidence>
<evidence type="ECO:0000256" key="2">
    <source>
        <dbReference type="ARBA" id="ARBA00023125"/>
    </source>
</evidence>
<evidence type="ECO:0000256" key="5">
    <source>
        <dbReference type="SAM" id="MobiDB-lite"/>
    </source>
</evidence>
<feature type="compositionally biased region" description="Low complexity" evidence="5">
    <location>
        <begin position="58"/>
        <end position="68"/>
    </location>
</feature>
<feature type="region of interest" description="Disordered" evidence="5">
    <location>
        <begin position="42"/>
        <end position="117"/>
    </location>
</feature>
<keyword evidence="3" id="KW-0804">Transcription</keyword>
<evidence type="ECO:0000313" key="7">
    <source>
        <dbReference type="Proteomes" id="UP000708148"/>
    </source>
</evidence>
<protein>
    <submittedName>
        <fullName evidence="6">Uncharacterized protein</fullName>
    </submittedName>
</protein>
<organism evidence="6 7">
    <name type="scientific">Ostreobium quekettii</name>
    <dbReference type="NCBI Taxonomy" id="121088"/>
    <lineage>
        <taxon>Eukaryota</taxon>
        <taxon>Viridiplantae</taxon>
        <taxon>Chlorophyta</taxon>
        <taxon>core chlorophytes</taxon>
        <taxon>Ulvophyceae</taxon>
        <taxon>TCBD clade</taxon>
        <taxon>Bryopsidales</taxon>
        <taxon>Ostreobineae</taxon>
        <taxon>Ostreobiaceae</taxon>
        <taxon>Ostreobium</taxon>
    </lineage>
</organism>
<name>A0A8S1IUY9_9CHLO</name>
<dbReference type="InterPro" id="IPR015300">
    <property type="entry name" value="DNA-bd_pseudobarrel_sf"/>
</dbReference>
<feature type="compositionally biased region" description="Basic residues" evidence="5">
    <location>
        <begin position="94"/>
        <end position="107"/>
    </location>
</feature>
<dbReference type="Gene3D" id="2.40.330.10">
    <property type="entry name" value="DNA-binding pseudobarrel domain"/>
    <property type="match status" value="1"/>
</dbReference>
<comment type="caution">
    <text evidence="6">The sequence shown here is derived from an EMBL/GenBank/DDBJ whole genome shotgun (WGS) entry which is preliminary data.</text>
</comment>
<dbReference type="AlphaFoldDB" id="A0A8S1IUY9"/>
<evidence type="ECO:0000313" key="6">
    <source>
        <dbReference type="EMBL" id="CAD7697905.1"/>
    </source>
</evidence>
<keyword evidence="7" id="KW-1185">Reference proteome</keyword>
<evidence type="ECO:0000256" key="4">
    <source>
        <dbReference type="ARBA" id="ARBA00023242"/>
    </source>
</evidence>
<reference evidence="6" key="1">
    <citation type="submission" date="2020-12" db="EMBL/GenBank/DDBJ databases">
        <authorList>
            <person name="Iha C."/>
        </authorList>
    </citation>
    <scope>NUCLEOTIDE SEQUENCE</scope>
</reference>
<evidence type="ECO:0000256" key="1">
    <source>
        <dbReference type="ARBA" id="ARBA00023015"/>
    </source>
</evidence>
<dbReference type="Proteomes" id="UP000708148">
    <property type="component" value="Unassembled WGS sequence"/>
</dbReference>
<keyword evidence="4" id="KW-0539">Nucleus</keyword>